<feature type="region of interest" description="Disordered" evidence="1">
    <location>
        <begin position="999"/>
        <end position="1036"/>
    </location>
</feature>
<feature type="compositionally biased region" description="Low complexity" evidence="1">
    <location>
        <begin position="933"/>
        <end position="950"/>
    </location>
</feature>
<proteinExistence type="predicted"/>
<evidence type="ECO:0000313" key="3">
    <source>
        <dbReference type="Proteomes" id="UP000008743"/>
    </source>
</evidence>
<organism evidence="2 3">
    <name type="scientific">Capsaspora owczarzaki (strain ATCC 30864)</name>
    <dbReference type="NCBI Taxonomy" id="595528"/>
    <lineage>
        <taxon>Eukaryota</taxon>
        <taxon>Filasterea</taxon>
        <taxon>Capsaspora</taxon>
    </lineage>
</organism>
<feature type="compositionally biased region" description="Low complexity" evidence="1">
    <location>
        <begin position="879"/>
        <end position="891"/>
    </location>
</feature>
<reference evidence="3" key="1">
    <citation type="submission" date="2011-02" db="EMBL/GenBank/DDBJ databases">
        <title>The Genome Sequence of Capsaspora owczarzaki ATCC 30864.</title>
        <authorList>
            <person name="Russ C."/>
            <person name="Cuomo C."/>
            <person name="Burger G."/>
            <person name="Gray M.W."/>
            <person name="Holland P.W.H."/>
            <person name="King N."/>
            <person name="Lang F.B.F."/>
            <person name="Roger A.J."/>
            <person name="Ruiz-Trillo I."/>
            <person name="Young S.K."/>
            <person name="Zeng Q."/>
            <person name="Gargeya S."/>
            <person name="Alvarado L."/>
            <person name="Berlin A."/>
            <person name="Chapman S.B."/>
            <person name="Chen Z."/>
            <person name="Freedman E."/>
            <person name="Gellesch M."/>
            <person name="Goldberg J."/>
            <person name="Griggs A."/>
            <person name="Gujja S."/>
            <person name="Heilman E."/>
            <person name="Heiman D."/>
            <person name="Howarth C."/>
            <person name="Mehta T."/>
            <person name="Neiman D."/>
            <person name="Pearson M."/>
            <person name="Roberts A."/>
            <person name="Saif S."/>
            <person name="Shea T."/>
            <person name="Shenoy N."/>
            <person name="Sisk P."/>
            <person name="Stolte C."/>
            <person name="Sykes S."/>
            <person name="White J."/>
            <person name="Yandava C."/>
            <person name="Haas B."/>
            <person name="Nusbaum C."/>
            <person name="Birren B."/>
        </authorList>
    </citation>
    <scope>NUCLEOTIDE SEQUENCE</scope>
    <source>
        <strain evidence="3">ATCC 30864</strain>
    </source>
</reference>
<feature type="region of interest" description="Disordered" evidence="1">
    <location>
        <begin position="1361"/>
        <end position="1380"/>
    </location>
</feature>
<keyword evidence="3" id="KW-1185">Reference proteome</keyword>
<dbReference type="EMBL" id="KE346370">
    <property type="protein sequence ID" value="KJE96133.1"/>
    <property type="molecule type" value="Genomic_DNA"/>
</dbReference>
<feature type="region of interest" description="Disordered" evidence="1">
    <location>
        <begin position="215"/>
        <end position="236"/>
    </location>
</feature>
<gene>
    <name evidence="2" type="ORF">CAOG_006500</name>
</gene>
<feature type="region of interest" description="Disordered" evidence="1">
    <location>
        <begin position="871"/>
        <end position="891"/>
    </location>
</feature>
<protein>
    <submittedName>
        <fullName evidence="2">Uncharacterized protein</fullName>
    </submittedName>
</protein>
<name>A0A0D2WVF1_CAPO3</name>
<feature type="region of interest" description="Disordered" evidence="1">
    <location>
        <begin position="161"/>
        <end position="194"/>
    </location>
</feature>
<dbReference type="InParanoid" id="A0A0D2WVF1"/>
<dbReference type="Proteomes" id="UP000008743">
    <property type="component" value="Unassembled WGS sequence"/>
</dbReference>
<feature type="region of interest" description="Disordered" evidence="1">
    <location>
        <begin position="592"/>
        <end position="612"/>
    </location>
</feature>
<feature type="region of interest" description="Disordered" evidence="1">
    <location>
        <begin position="100"/>
        <end position="141"/>
    </location>
</feature>
<evidence type="ECO:0000256" key="1">
    <source>
        <dbReference type="SAM" id="MobiDB-lite"/>
    </source>
</evidence>
<feature type="region of interest" description="Disordered" evidence="1">
    <location>
        <begin position="911"/>
        <end position="959"/>
    </location>
</feature>
<feature type="compositionally biased region" description="Low complexity" evidence="1">
    <location>
        <begin position="161"/>
        <end position="186"/>
    </location>
</feature>
<evidence type="ECO:0000313" key="2">
    <source>
        <dbReference type="EMBL" id="KJE96133.1"/>
    </source>
</evidence>
<feature type="compositionally biased region" description="Polar residues" evidence="1">
    <location>
        <begin position="920"/>
        <end position="932"/>
    </location>
</feature>
<accession>A0A0D2WVF1</accession>
<feature type="compositionally biased region" description="Low complexity" evidence="1">
    <location>
        <begin position="1012"/>
        <end position="1033"/>
    </location>
</feature>
<feature type="compositionally biased region" description="Polar residues" evidence="1">
    <location>
        <begin position="100"/>
        <end position="120"/>
    </location>
</feature>
<dbReference type="RefSeq" id="XP_004345249.2">
    <property type="nucleotide sequence ID" value="XM_004345199.2"/>
</dbReference>
<feature type="compositionally biased region" description="Low complexity" evidence="1">
    <location>
        <begin position="1367"/>
        <end position="1378"/>
    </location>
</feature>
<sequence length="1569" mass="165754">MACRAQAVVQALLTPSITASTADSPAAPWDCPSFPLIPVAVQYLSSTSAEAAAARKALCQACKVADLPERHEIADCVLDLADALWRPLVALHKPDVKLAQRSSSTSSAQGPATPAQQTIPSRDALTAVSRPSAPGSTAHQGKSALEFGSIPLSVGSQFSIPQPLQQSGGLLPLPSASPVRSSPSRSNTASLQPAPVAATQAINLSSVTEFPRLSAAPSAKPAGSGNKQPRKITPTLVKPASLGGGGASAIPTPAFSAAASEQSTAVDDVMMGLARPRRASGSAASVSITPASAVSTNAPRPPTLSAAAATPAAPMRIRRIAFGRVPFRESIAALARLVACVVSARLGTASQPTAVALPLFIHLLTLPVFVSEPLHTPRDATQFLFDTNNFLATEQQAVLFALACLHHLARFLPQLVDAQFLVELAANPYLDDFGSKPLLAIDQAIRPPPSLVVSRDMSQQPNNNQLRHASSSSMQLLIKLGLAPSVESERLVRSTHRQLFFNREKLADKVFLLRIKWQEALVALRQHSTETPGAVQVSPLPDSKFCELVWEIMMQLDPLNYRWLALKLVVDFLDALPSNPLVFANGSDPTAARPTTPLGSAPSTPGIGASPAAPLLRHGSSQSLTHDEALAAAGAHAADPTRKAQRFENLERRFQSDRTYARPSLRPKVSSTDIVAACSPGKLGAPAPSFLHFYATFLVFADSFTLVALARELLCPCVNALLQQSSQAPSTLELESAVGCAQLLGFLDGFSARLPTVPGQSLSPAPSTAPLGSLDVALLLIASQNSSEHVIVASEYLCAFHGLGLKDEDSSRAAPPPIPVLVLQQLHEHCARMQHASQPTGPLERMSVAYAEQILFLARFTADQPSDPAGLPVAVAPKSGSPHLSLSGTSPTSSLELALQSFRREMDAIAWGADGDSPSPAKTRSAATVAQQHGTHLPSSSHTGGSTTSSAKRTGTRRITPIVEATAVSFRPGAPTPLDVAASATPPVLEDVITAAVPDSGASSGTASPRFGSTSNLSSSRVRTLSSSGSSSVAPPAIAPQAALSTGWRHAPWFEKLNEELEPLLAFLQVHVSRNASSSSLLAAKSAIFERERALLESWLHDTMPHQPSGVVLRPNAAAAAATNEAQDAPDLDELLVDSANNANDQQVAQFRQASQERVRVSLLEARRDILQRASQSAREYIGEAITTSVSQLWPVTVNRGVLPIACAHTIAKAHATVVAEMTANLDATLVRELESEYERLKRSVRLQREAPSDQSPRSMIQSRVGLEELSRCLQSQIASLSSSTAQTSSTLCWPWSQVAGICRAVVHLLAERDAKHALVLRDRCGLDPRAQALVGELMQNVVGSLQLWCEHFQLEFAGRHQRKRGSSPSNAGISGSSGPSGGLVVRRLFADSSKPAKASPSPSTAAWMGVVELVSEDASDQSFAATALARLLEALGILALLLGQPLTPTLLRPVIQSIVGAAARGAMKPMRCLIHLALLVLCIDSHDARIWSAPQLEAELLALPWSAPRELAEVAAIVLSAYHYSGLKTLLQSSGRYHAHQWCHLANSAFAKSPSSNPELAALMATLF</sequence>
<feature type="compositionally biased region" description="Low complexity" evidence="1">
    <location>
        <begin position="215"/>
        <end position="225"/>
    </location>
</feature>